<reference evidence="3" key="1">
    <citation type="submission" date="2023-06" db="EMBL/GenBank/DDBJ databases">
        <title>Genome-scale phylogeny and comparative genomics of the fungal order Sordariales.</title>
        <authorList>
            <consortium name="Lawrence Berkeley National Laboratory"/>
            <person name="Hensen N."/>
            <person name="Bonometti L."/>
            <person name="Westerberg I."/>
            <person name="Brannstrom I.O."/>
            <person name="Guillou S."/>
            <person name="Cros-Aarteil S."/>
            <person name="Calhoun S."/>
            <person name="Haridas S."/>
            <person name="Kuo A."/>
            <person name="Mondo S."/>
            <person name="Pangilinan J."/>
            <person name="Riley R."/>
            <person name="LaButti K."/>
            <person name="Andreopoulos B."/>
            <person name="Lipzen A."/>
            <person name="Chen C."/>
            <person name="Yanf M."/>
            <person name="Daum C."/>
            <person name="Ng V."/>
            <person name="Clum A."/>
            <person name="Steindorff A."/>
            <person name="Ohm R."/>
            <person name="Martin F."/>
            <person name="Silar P."/>
            <person name="Natvig D."/>
            <person name="Lalanne C."/>
            <person name="Gautier V."/>
            <person name="Ament-velasquez S.L."/>
            <person name="Kruys A."/>
            <person name="Hutchinson M.I."/>
            <person name="Powell A.J."/>
            <person name="Barry K."/>
            <person name="Miller A.N."/>
            <person name="Grigoriev I.V."/>
            <person name="Debuchy R."/>
            <person name="Gladieux P."/>
            <person name="Thoren M.H."/>
            <person name="Johannesson H."/>
        </authorList>
    </citation>
    <scope>NUCLEOTIDE SEQUENCE</scope>
    <source>
        <strain evidence="3">SMH3187-1</strain>
    </source>
</reference>
<accession>A0AA40K340</accession>
<feature type="compositionally biased region" description="Polar residues" evidence="1">
    <location>
        <begin position="14"/>
        <end position="26"/>
    </location>
</feature>
<name>A0AA40K340_9PEZI</name>
<keyword evidence="4" id="KW-1185">Reference proteome</keyword>
<dbReference type="AlphaFoldDB" id="A0AA40K340"/>
<gene>
    <name evidence="3" type="ORF">B0T18DRAFT_195416</name>
</gene>
<evidence type="ECO:0000256" key="2">
    <source>
        <dbReference type="SAM" id="Phobius"/>
    </source>
</evidence>
<keyword evidence="2" id="KW-0812">Transmembrane</keyword>
<dbReference type="Proteomes" id="UP001172155">
    <property type="component" value="Unassembled WGS sequence"/>
</dbReference>
<evidence type="ECO:0000313" key="4">
    <source>
        <dbReference type="Proteomes" id="UP001172155"/>
    </source>
</evidence>
<feature type="compositionally biased region" description="Basic and acidic residues" evidence="1">
    <location>
        <begin position="1"/>
        <end position="13"/>
    </location>
</feature>
<comment type="caution">
    <text evidence="3">The sequence shown here is derived from an EMBL/GenBank/DDBJ whole genome shotgun (WGS) entry which is preliminary data.</text>
</comment>
<proteinExistence type="predicted"/>
<organism evidence="3 4">
    <name type="scientific">Schizothecium vesticola</name>
    <dbReference type="NCBI Taxonomy" id="314040"/>
    <lineage>
        <taxon>Eukaryota</taxon>
        <taxon>Fungi</taxon>
        <taxon>Dikarya</taxon>
        <taxon>Ascomycota</taxon>
        <taxon>Pezizomycotina</taxon>
        <taxon>Sordariomycetes</taxon>
        <taxon>Sordariomycetidae</taxon>
        <taxon>Sordariales</taxon>
        <taxon>Schizotheciaceae</taxon>
        <taxon>Schizothecium</taxon>
    </lineage>
</organism>
<protein>
    <submittedName>
        <fullName evidence="3">Uncharacterized protein</fullName>
    </submittedName>
</protein>
<keyword evidence="2" id="KW-1133">Transmembrane helix</keyword>
<feature type="region of interest" description="Disordered" evidence="1">
    <location>
        <begin position="1"/>
        <end position="26"/>
    </location>
</feature>
<evidence type="ECO:0000256" key="1">
    <source>
        <dbReference type="SAM" id="MobiDB-lite"/>
    </source>
</evidence>
<feature type="compositionally biased region" description="Polar residues" evidence="1">
    <location>
        <begin position="250"/>
        <end position="270"/>
    </location>
</feature>
<feature type="region of interest" description="Disordered" evidence="1">
    <location>
        <begin position="243"/>
        <end position="270"/>
    </location>
</feature>
<dbReference type="EMBL" id="JAUKUD010000005">
    <property type="protein sequence ID" value="KAK0744060.1"/>
    <property type="molecule type" value="Genomic_DNA"/>
</dbReference>
<feature type="transmembrane region" description="Helical" evidence="2">
    <location>
        <begin position="216"/>
        <end position="238"/>
    </location>
</feature>
<evidence type="ECO:0000313" key="3">
    <source>
        <dbReference type="EMBL" id="KAK0744060.1"/>
    </source>
</evidence>
<sequence>METRLQSSRDADATKSSATSPPAQITTAPSQERFELLLKRQNGPTCGYISGDTASPMTCRPGFSCTVGSTWGEFGCCNQVECDAGYHEACVDPVNNRCLVGGIDFGAGCDIYSKILSCPTACVTHVLKSSQFPLPASTYLSWSCGPKISTRIALLTATNAAGNVEDGSNGGSGNNGLSLNPVIPGITGSGGTGSTGNSNAGNSGGGSSSSGISSAAIGGIVAGGAVVLLIIGLGTCWIRRSCNRRRKPPTNDSQTMVSGWLDNQRQAGRY</sequence>
<keyword evidence="2" id="KW-0472">Membrane</keyword>